<evidence type="ECO:0000313" key="2">
    <source>
        <dbReference type="EnsemblMetazoa" id="ENSAATROPP006331"/>
    </source>
</evidence>
<reference evidence="2" key="1">
    <citation type="submission" date="2024-04" db="UniProtKB">
        <authorList>
            <consortium name="EnsemblMetazoa"/>
        </authorList>
    </citation>
    <scope>IDENTIFICATION</scope>
    <source>
        <strain evidence="2">EBRO</strain>
    </source>
</reference>
<name>A0AAG5D5A9_ANOAO</name>
<sequence length="359" mass="40127">MCYKKKQKRSTWYYIKNAKVHNSGWFEVQLLTPTGRKGSFHLHIIIRGQPVLSMESVPSETGIKFICHGHAYPPPAVDIRFIPADDDHSRSSILVDLLVSTNHATIVSATAIIRQPISGPGTMECRANNSEGIAYVVAPLLPETFYYQNRTINKTQVNQFEFVIISPIGAPIFGGTVFLQCKTSYGEFLNGFVFEYEGARFRVDGIQQDACWVANFTLITSREGLVICNAQLRNGSQISNQLIMPLQQAVHNKFEREPETVESFSMQQIMQWLNCNITIVSMLGVLSSSVILPLWIRLSKLSNRNGQAAPASNPVRCHEPSPIYENPDYIILQTTSVPPINDTVEATDAQSKSVEVTYL</sequence>
<keyword evidence="1" id="KW-1133">Transmembrane helix</keyword>
<keyword evidence="3" id="KW-1185">Reference proteome</keyword>
<dbReference type="Proteomes" id="UP000075880">
    <property type="component" value="Unassembled WGS sequence"/>
</dbReference>
<keyword evidence="1" id="KW-0472">Membrane</keyword>
<feature type="transmembrane region" description="Helical" evidence="1">
    <location>
        <begin position="273"/>
        <end position="296"/>
    </location>
</feature>
<organism evidence="2 3">
    <name type="scientific">Anopheles atroparvus</name>
    <name type="common">European mosquito</name>
    <dbReference type="NCBI Taxonomy" id="41427"/>
    <lineage>
        <taxon>Eukaryota</taxon>
        <taxon>Metazoa</taxon>
        <taxon>Ecdysozoa</taxon>
        <taxon>Arthropoda</taxon>
        <taxon>Hexapoda</taxon>
        <taxon>Insecta</taxon>
        <taxon>Pterygota</taxon>
        <taxon>Neoptera</taxon>
        <taxon>Endopterygota</taxon>
        <taxon>Diptera</taxon>
        <taxon>Nematocera</taxon>
        <taxon>Culicoidea</taxon>
        <taxon>Culicidae</taxon>
        <taxon>Anophelinae</taxon>
        <taxon>Anopheles</taxon>
    </lineage>
</organism>
<accession>A0AAG5D5A9</accession>
<dbReference type="AlphaFoldDB" id="A0AAG5D5A9"/>
<keyword evidence="1" id="KW-0812">Transmembrane</keyword>
<evidence type="ECO:0000313" key="3">
    <source>
        <dbReference type="Proteomes" id="UP000075880"/>
    </source>
</evidence>
<dbReference type="EnsemblMetazoa" id="ENSAATROPT007049">
    <property type="protein sequence ID" value="ENSAATROPP006331"/>
    <property type="gene ID" value="ENSAATROPG005744"/>
</dbReference>
<proteinExistence type="predicted"/>
<evidence type="ECO:0000256" key="1">
    <source>
        <dbReference type="SAM" id="Phobius"/>
    </source>
</evidence>
<protein>
    <submittedName>
        <fullName evidence="2">Uncharacterized protein</fullName>
    </submittedName>
</protein>